<dbReference type="Gene3D" id="1.25.40.10">
    <property type="entry name" value="Tetratricopeptide repeat domain"/>
    <property type="match status" value="1"/>
</dbReference>
<accession>A0ABZ1UHF9</accession>
<keyword evidence="4" id="KW-0802">TPR repeat</keyword>
<feature type="domain" description="PET hydrolase/cutinase-like" evidence="6">
    <location>
        <begin position="141"/>
        <end position="250"/>
    </location>
</feature>
<dbReference type="SUPFAM" id="SSF53474">
    <property type="entry name" value="alpha/beta-Hydrolases"/>
    <property type="match status" value="1"/>
</dbReference>
<keyword evidence="8" id="KW-1185">Reference proteome</keyword>
<evidence type="ECO:0000256" key="2">
    <source>
        <dbReference type="ARBA" id="ARBA00022963"/>
    </source>
</evidence>
<dbReference type="EMBL" id="CP136508">
    <property type="protein sequence ID" value="WUR11598.1"/>
    <property type="molecule type" value="Genomic_DNA"/>
</dbReference>
<dbReference type="Gene3D" id="3.40.50.1820">
    <property type="entry name" value="alpha/beta hydrolase"/>
    <property type="match status" value="1"/>
</dbReference>
<proteinExistence type="predicted"/>
<feature type="repeat" description="TPR" evidence="4">
    <location>
        <begin position="462"/>
        <end position="495"/>
    </location>
</feature>
<sequence length="512" mass="55852">MRLLLSATLLVAFTATAHADPGFANLQPGPLAVGWKTVQQYDASRTYRGTIDAVTGKAVQGERSRPIQTLVWYPARKGGEPVRYGDYVRTEATDEAFELTPAQVAAQAATARKEIEARLGAAPAAAMLAQRMWAVRDAAPAAGKYPVVIYAPGVGGPGHEPADLGEYLASHGYIVIASRNLGARTRMLVPDSEGVDTQMRDIQFLLSYARSLPQADMTQVAVAGWSWGGMTNVFAAERDSRIRALVSLDGTREPEQTRRIDPHRITVPWLYIQRRPSTVSELSKAGVETSFSLLNEVAYADVRQMVMYPMRHGDFSSAALRLAQPGYFQEYSRAEVEQAYHWTARYVLEFLNATLKNDAAGRAFLARAPIENGVPRHMASIQHAPARPGPVPNREGFAAALAQRGFGKAAELYAELHGRNKAFVLTDYEINNWGYALLRQAGNVQDAIAMFTFGTTLYPDNANLYDSLGEAQEYVGDTAAAVTSYRRSLALDPSNVNAATRVAKLAPVQASR</sequence>
<dbReference type="InterPro" id="IPR011990">
    <property type="entry name" value="TPR-like_helical_dom_sf"/>
</dbReference>
<evidence type="ECO:0000313" key="7">
    <source>
        <dbReference type="EMBL" id="WUR11598.1"/>
    </source>
</evidence>
<name>A0ABZ1UHF9_9BURK</name>
<dbReference type="InterPro" id="IPR019734">
    <property type="entry name" value="TPR_rpt"/>
</dbReference>
<keyword evidence="3" id="KW-0443">Lipid metabolism</keyword>
<organism evidence="7 8">
    <name type="scientific">[Empedobacter] haloabium</name>
    <dbReference type="NCBI Taxonomy" id="592317"/>
    <lineage>
        <taxon>Bacteria</taxon>
        <taxon>Pseudomonadati</taxon>
        <taxon>Pseudomonadota</taxon>
        <taxon>Betaproteobacteria</taxon>
        <taxon>Burkholderiales</taxon>
        <taxon>Oxalobacteraceae</taxon>
        <taxon>Telluria group</taxon>
        <taxon>Telluria group incertae sedis</taxon>
    </lineage>
</organism>
<dbReference type="InterPro" id="IPR041127">
    <property type="entry name" value="PET_hydrolase/cutinase-like"/>
</dbReference>
<feature type="chain" id="PRO_5046370658" evidence="5">
    <location>
        <begin position="20"/>
        <end position="512"/>
    </location>
</feature>
<dbReference type="GO" id="GO:0016787">
    <property type="term" value="F:hydrolase activity"/>
    <property type="evidence" value="ECO:0007669"/>
    <property type="project" value="UniProtKB-KW"/>
</dbReference>
<evidence type="ECO:0000256" key="4">
    <source>
        <dbReference type="PROSITE-ProRule" id="PRU00339"/>
    </source>
</evidence>
<dbReference type="PANTHER" id="PTHR10272">
    <property type="entry name" value="PLATELET-ACTIVATING FACTOR ACETYLHYDROLASE"/>
    <property type="match status" value="1"/>
</dbReference>
<dbReference type="PANTHER" id="PTHR10272:SF0">
    <property type="entry name" value="PLATELET-ACTIVATING FACTOR ACETYLHYDROLASE"/>
    <property type="match status" value="1"/>
</dbReference>
<dbReference type="InterPro" id="IPR029058">
    <property type="entry name" value="AB_hydrolase_fold"/>
</dbReference>
<evidence type="ECO:0000259" key="6">
    <source>
        <dbReference type="Pfam" id="PF12740"/>
    </source>
</evidence>
<gene>
    <name evidence="7" type="ORF">E7V67_018070</name>
</gene>
<evidence type="ECO:0000313" key="8">
    <source>
        <dbReference type="Proteomes" id="UP000321323"/>
    </source>
</evidence>
<evidence type="ECO:0000256" key="3">
    <source>
        <dbReference type="ARBA" id="ARBA00023098"/>
    </source>
</evidence>
<dbReference type="Pfam" id="PF12740">
    <property type="entry name" value="PETase"/>
    <property type="match status" value="1"/>
</dbReference>
<keyword evidence="5" id="KW-0732">Signal</keyword>
<reference evidence="7 8" key="1">
    <citation type="journal article" date="2019" name="Int. J. Syst. Evol. Microbiol.">
        <title>The Draft Whole-Genome Sequence of the Antibiotic Producer Empedobacter haloabium ATCC 31962 Provides Indications for Its Taxonomic Reclassification.</title>
        <authorList>
            <person name="Miess H."/>
            <person name="Arlt P."/>
            <person name="Apel A.K."/>
            <person name="Weber T."/>
            <person name="Nieselt K."/>
            <person name="Hanssen F."/>
            <person name="Czemmel S."/>
            <person name="Nahnsen S."/>
            <person name="Gross H."/>
        </authorList>
    </citation>
    <scope>NUCLEOTIDE SEQUENCE [LARGE SCALE GENOMIC DNA]</scope>
    <source>
        <strain evidence="7 8">ATCC 31962</strain>
    </source>
</reference>
<evidence type="ECO:0000256" key="5">
    <source>
        <dbReference type="SAM" id="SignalP"/>
    </source>
</evidence>
<feature type="signal peptide" evidence="5">
    <location>
        <begin position="1"/>
        <end position="19"/>
    </location>
</feature>
<dbReference type="SUPFAM" id="SSF48452">
    <property type="entry name" value="TPR-like"/>
    <property type="match status" value="1"/>
</dbReference>
<dbReference type="Proteomes" id="UP000321323">
    <property type="component" value="Chromosome"/>
</dbReference>
<keyword evidence="1 7" id="KW-0378">Hydrolase</keyword>
<evidence type="ECO:0000256" key="1">
    <source>
        <dbReference type="ARBA" id="ARBA00022801"/>
    </source>
</evidence>
<dbReference type="PROSITE" id="PS50005">
    <property type="entry name" value="TPR"/>
    <property type="match status" value="1"/>
</dbReference>
<keyword evidence="2" id="KW-0442">Lipid degradation</keyword>
<protein>
    <submittedName>
        <fullName evidence="7">Dienelactone hydrolase family protein</fullName>
    </submittedName>
</protein>